<dbReference type="STRING" id="239498.AXK60_15715"/>
<comment type="caution">
    <text evidence="3">The sequence shown here is derived from an EMBL/GenBank/DDBJ whole genome shotgun (WGS) entry which is preliminary data.</text>
</comment>
<feature type="transmembrane region" description="Helical" evidence="1">
    <location>
        <begin position="182"/>
        <end position="202"/>
    </location>
</feature>
<evidence type="ECO:0000313" key="3">
    <source>
        <dbReference type="EMBL" id="KXP03285.1"/>
    </source>
</evidence>
<feature type="transmembrane region" description="Helical" evidence="1">
    <location>
        <begin position="300"/>
        <end position="319"/>
    </location>
</feature>
<dbReference type="Proteomes" id="UP000070409">
    <property type="component" value="Unassembled WGS sequence"/>
</dbReference>
<accession>A0A137ZYN6</accession>
<reference evidence="2 5" key="2">
    <citation type="submission" date="2016-02" db="EMBL/GenBank/DDBJ databases">
        <authorList>
            <person name="Teng J.L."/>
            <person name="Tang Y."/>
            <person name="Huang Y."/>
            <person name="Guo F."/>
            <person name="Wei W."/>
            <person name="Chen J.H."/>
            <person name="Wong S.Y."/>
            <person name="Lau S.K."/>
            <person name="Woo P.C."/>
        </authorList>
    </citation>
    <scope>NUCLEOTIDE SEQUENCE [LARGE SCALE GENOMIC DNA]</scope>
    <source>
        <strain evidence="2 5">JCM 13375</strain>
    </source>
</reference>
<organism evidence="3 4">
    <name type="scientific">Tsukamurella pseudospumae</name>
    <dbReference type="NCBI Taxonomy" id="239498"/>
    <lineage>
        <taxon>Bacteria</taxon>
        <taxon>Bacillati</taxon>
        <taxon>Actinomycetota</taxon>
        <taxon>Actinomycetes</taxon>
        <taxon>Mycobacteriales</taxon>
        <taxon>Tsukamurellaceae</taxon>
        <taxon>Tsukamurella</taxon>
    </lineage>
</organism>
<keyword evidence="1" id="KW-0812">Transmembrane</keyword>
<dbReference type="EMBL" id="LSRE01000009">
    <property type="protein sequence ID" value="KXO99533.1"/>
    <property type="molecule type" value="Genomic_DNA"/>
</dbReference>
<gene>
    <name evidence="3" type="ORF">AXK60_15715</name>
    <name evidence="2" type="ORF">AXK61_17035</name>
</gene>
<feature type="transmembrane region" description="Helical" evidence="1">
    <location>
        <begin position="119"/>
        <end position="139"/>
    </location>
</feature>
<feature type="transmembrane region" description="Helical" evidence="1">
    <location>
        <begin position="86"/>
        <end position="107"/>
    </location>
</feature>
<dbReference type="EMBL" id="LSRF01000058">
    <property type="protein sequence ID" value="KXP03285.1"/>
    <property type="molecule type" value="Genomic_DNA"/>
</dbReference>
<sequence length="332" mass="35002">MEAKDFAERDEKWGKRYVVTLAWQDGVDRELVVARQNELVDSIAAAGVSADELFGDPVELARADAIEYGSPDADAEAAEGLGMRDVFALSAVILLMMGIGVGGMFLFDGAGPVDVGLGPLVLGVAVVACMVAGSAAVAFYTAGRVRSATRFAVGALAAVAAGGVVTGVVGSDSVLIAGAPRWLVAISFLLPSVLAVVAWRLVPARTPQSAWTDDEWFERFRGALRAKGVHWKDAADYERNLRAELTTTAFDDFGAPGAMARRLAGDASGASGRYWWRMPAFYLVLALFAAFMAVDAEGSARALNIALSVMLAIGVLTSGPRAWRERTRKVAG</sequence>
<reference evidence="4" key="1">
    <citation type="submission" date="2016-02" db="EMBL/GenBank/DDBJ databases">
        <authorList>
            <person name="Wen L."/>
            <person name="He K."/>
            <person name="Yang H."/>
        </authorList>
    </citation>
    <scope>NUCLEOTIDE SEQUENCE [LARGE SCALE GENOMIC DNA]</scope>
    <source>
        <strain evidence="4">JCM 15929</strain>
    </source>
</reference>
<dbReference type="RefSeq" id="WP_068573919.1">
    <property type="nucleotide sequence ID" value="NZ_LSRE01000009.1"/>
</dbReference>
<keyword evidence="5" id="KW-1185">Reference proteome</keyword>
<name>A0A137ZYN6_9ACTN</name>
<dbReference type="OrthoDB" id="4775570at2"/>
<proteinExistence type="predicted"/>
<keyword evidence="1" id="KW-1133">Transmembrane helix</keyword>
<reference evidence="3" key="3">
    <citation type="submission" date="2016-02" db="EMBL/GenBank/DDBJ databases">
        <authorList>
            <person name="Teng J.L."/>
            <person name="Yang Y."/>
            <person name="Huang Y."/>
            <person name="Guo F."/>
            <person name="Wei W."/>
            <person name="Chen J.H."/>
            <person name="Wong S.Y."/>
            <person name="Lau S.K."/>
            <person name="Woo P.C."/>
        </authorList>
    </citation>
    <scope>NUCLEOTIDE SEQUENCE</scope>
    <source>
        <strain evidence="3">JCM 15929</strain>
    </source>
</reference>
<dbReference type="AlphaFoldDB" id="A0A137ZYN6"/>
<evidence type="ECO:0000313" key="2">
    <source>
        <dbReference type="EMBL" id="KXO99533.1"/>
    </source>
</evidence>
<keyword evidence="1" id="KW-0472">Membrane</keyword>
<dbReference type="Proteomes" id="UP000070258">
    <property type="component" value="Unassembled WGS sequence"/>
</dbReference>
<feature type="transmembrane region" description="Helical" evidence="1">
    <location>
        <begin position="151"/>
        <end position="170"/>
    </location>
</feature>
<feature type="transmembrane region" description="Helical" evidence="1">
    <location>
        <begin position="274"/>
        <end position="294"/>
    </location>
</feature>
<evidence type="ECO:0000313" key="4">
    <source>
        <dbReference type="Proteomes" id="UP000070258"/>
    </source>
</evidence>
<protein>
    <submittedName>
        <fullName evidence="3">Uncharacterized protein</fullName>
    </submittedName>
</protein>
<evidence type="ECO:0000256" key="1">
    <source>
        <dbReference type="SAM" id="Phobius"/>
    </source>
</evidence>
<evidence type="ECO:0000313" key="5">
    <source>
        <dbReference type="Proteomes" id="UP000070409"/>
    </source>
</evidence>